<dbReference type="InterPro" id="IPR045058">
    <property type="entry name" value="GIMA/IAN/Toc"/>
</dbReference>
<evidence type="ECO:0000256" key="4">
    <source>
        <dbReference type="SAM" id="Phobius"/>
    </source>
</evidence>
<dbReference type="FunFam" id="3.40.50.300:FF:002274">
    <property type="entry name" value="Si:dkeyp-69e1.8"/>
    <property type="match status" value="1"/>
</dbReference>
<feature type="transmembrane region" description="Helical" evidence="4">
    <location>
        <begin position="20"/>
        <end position="39"/>
    </location>
</feature>
<evidence type="ECO:0000256" key="1">
    <source>
        <dbReference type="ARBA" id="ARBA00008535"/>
    </source>
</evidence>
<name>A0A672Q987_SINGR</name>
<evidence type="ECO:0000259" key="5">
    <source>
        <dbReference type="PROSITE" id="PS51720"/>
    </source>
</evidence>
<dbReference type="Ensembl" id="ENSSGRT00000075561.1">
    <property type="protein sequence ID" value="ENSSGRP00000070937.1"/>
    <property type="gene ID" value="ENSSGRG00000036255.1"/>
</dbReference>
<reference evidence="6" key="1">
    <citation type="submission" date="2025-08" db="UniProtKB">
        <authorList>
            <consortium name="Ensembl"/>
        </authorList>
    </citation>
    <scope>IDENTIFICATION</scope>
</reference>
<dbReference type="PANTHER" id="PTHR10903:SF186">
    <property type="entry name" value="GTPASE IMAP FAMILY MEMBER 4-LIKE-RELATED"/>
    <property type="match status" value="1"/>
</dbReference>
<dbReference type="InterPro" id="IPR027417">
    <property type="entry name" value="P-loop_NTPase"/>
</dbReference>
<keyword evidence="4" id="KW-0472">Membrane</keyword>
<accession>A0A672Q987</accession>
<proteinExistence type="inferred from homology"/>
<dbReference type="PROSITE" id="PS51720">
    <property type="entry name" value="G_AIG1"/>
    <property type="match status" value="1"/>
</dbReference>
<dbReference type="PANTHER" id="PTHR10903">
    <property type="entry name" value="GTPASE, IMAP FAMILY MEMBER-RELATED"/>
    <property type="match status" value="1"/>
</dbReference>
<organism evidence="6 7">
    <name type="scientific">Sinocyclocheilus grahami</name>
    <name type="common">Dianchi golden-line fish</name>
    <name type="synonym">Barbus grahami</name>
    <dbReference type="NCBI Taxonomy" id="75366"/>
    <lineage>
        <taxon>Eukaryota</taxon>
        <taxon>Metazoa</taxon>
        <taxon>Chordata</taxon>
        <taxon>Craniata</taxon>
        <taxon>Vertebrata</taxon>
        <taxon>Euteleostomi</taxon>
        <taxon>Actinopterygii</taxon>
        <taxon>Neopterygii</taxon>
        <taxon>Teleostei</taxon>
        <taxon>Ostariophysi</taxon>
        <taxon>Cypriniformes</taxon>
        <taxon>Cyprinidae</taxon>
        <taxon>Cyprininae</taxon>
        <taxon>Sinocyclocheilus</taxon>
    </lineage>
</organism>
<feature type="domain" description="AIG1-type G" evidence="5">
    <location>
        <begin position="42"/>
        <end position="242"/>
    </location>
</feature>
<dbReference type="InterPro" id="IPR006703">
    <property type="entry name" value="G_AIG1"/>
</dbReference>
<keyword evidence="4" id="KW-1133">Transmembrane helix</keyword>
<dbReference type="Pfam" id="PF04548">
    <property type="entry name" value="AIG1"/>
    <property type="match status" value="1"/>
</dbReference>
<evidence type="ECO:0000313" key="6">
    <source>
        <dbReference type="Ensembl" id="ENSSGRP00000070937.1"/>
    </source>
</evidence>
<keyword evidence="2" id="KW-0547">Nucleotide-binding</keyword>
<evidence type="ECO:0000313" key="7">
    <source>
        <dbReference type="Proteomes" id="UP000472262"/>
    </source>
</evidence>
<keyword evidence="3" id="KW-0342">GTP-binding</keyword>
<dbReference type="Gene3D" id="3.40.50.300">
    <property type="entry name" value="P-loop containing nucleotide triphosphate hydrolases"/>
    <property type="match status" value="1"/>
</dbReference>
<evidence type="ECO:0000256" key="3">
    <source>
        <dbReference type="ARBA" id="ARBA00023134"/>
    </source>
</evidence>
<protein>
    <recommendedName>
        <fullName evidence="5">AIG1-type G domain-containing protein</fullName>
    </recommendedName>
</protein>
<reference evidence="6" key="2">
    <citation type="submission" date="2025-09" db="UniProtKB">
        <authorList>
            <consortium name="Ensembl"/>
        </authorList>
    </citation>
    <scope>IDENTIFICATION</scope>
</reference>
<sequence length="242" mass="26839">MSEQEARDRAERNNTFLKAGLAVAGGAVAAAVVLSDCLIRVKEHLRLVLVGLQGVGKSAAGNTILGREEFLSDLSATSLTSTSERRDAVVCGRKVAVIDTPGLFDPSFTIEEMVSRIKLCIPLSAPGPHVFLLVLQPGRFTKEDRDTVDIFLKIFGEDASKHTIILFTHGEKFEGRNVQEFVAGNPELKTLFEKCQRYHVFNNENKDTIEWSVLVEHTYMCVCVCVCISLYHIQTYAVHLIK</sequence>
<dbReference type="Proteomes" id="UP000472262">
    <property type="component" value="Unassembled WGS sequence"/>
</dbReference>
<evidence type="ECO:0000256" key="2">
    <source>
        <dbReference type="ARBA" id="ARBA00022741"/>
    </source>
</evidence>
<dbReference type="GO" id="GO:0005525">
    <property type="term" value="F:GTP binding"/>
    <property type="evidence" value="ECO:0007669"/>
    <property type="project" value="UniProtKB-KW"/>
</dbReference>
<keyword evidence="7" id="KW-1185">Reference proteome</keyword>
<keyword evidence="4" id="KW-0812">Transmembrane</keyword>
<dbReference type="SUPFAM" id="SSF52540">
    <property type="entry name" value="P-loop containing nucleoside triphosphate hydrolases"/>
    <property type="match status" value="1"/>
</dbReference>
<comment type="similarity">
    <text evidence="1">Belongs to the TRAFAC class TrmE-Era-EngA-EngB-Septin-like GTPase superfamily. AIG1/Toc34/Toc159-like paraseptin GTPase family. IAN subfamily.</text>
</comment>
<dbReference type="AlphaFoldDB" id="A0A672Q987"/>